<gene>
    <name evidence="1" type="ORF">CAL65_07065</name>
</gene>
<dbReference type="EMBL" id="NFZW01000005">
    <property type="protein sequence ID" value="RFA38086.1"/>
    <property type="molecule type" value="Genomic_DNA"/>
</dbReference>
<sequence>MSSFDLSVLLPQTLGAAAVSIALALAALYAARHPVHNAILSICQLLHRTLRLAAKAIVLSEQRLSVRNRQVIVRKAKELRERSIEREFSRVNRAISRDLSAYPTLHRRLSEQIQRVDDDYQRSAEVPPMPPAWLDAISAVAQIPANNDPAVARILEDIHGTLESTSQDALNEYRAASYRRHRGLRRMLPYWRRLSKPSIT</sequence>
<protein>
    <submittedName>
        <fullName evidence="1">Uncharacterized protein</fullName>
    </submittedName>
</protein>
<organism evidence="1 2">
    <name type="scientific">Alkalilimnicola ehrlichii</name>
    <dbReference type="NCBI Taxonomy" id="351052"/>
    <lineage>
        <taxon>Bacteria</taxon>
        <taxon>Pseudomonadati</taxon>
        <taxon>Pseudomonadota</taxon>
        <taxon>Gammaproteobacteria</taxon>
        <taxon>Chromatiales</taxon>
        <taxon>Ectothiorhodospiraceae</taxon>
        <taxon>Alkalilimnicola</taxon>
    </lineage>
</organism>
<name>A0A3E0X1B1_9GAMM</name>
<proteinExistence type="predicted"/>
<dbReference type="RefSeq" id="WP_116347638.1">
    <property type="nucleotide sequence ID" value="NZ_NFZW01000005.1"/>
</dbReference>
<evidence type="ECO:0000313" key="2">
    <source>
        <dbReference type="Proteomes" id="UP000256763"/>
    </source>
</evidence>
<reference evidence="2" key="1">
    <citation type="submission" date="2017-05" db="EMBL/GenBank/DDBJ databases">
        <authorList>
            <person name="Sharma S."/>
            <person name="Sidhu C."/>
            <person name="Pinnaka A.K."/>
        </authorList>
    </citation>
    <scope>NUCLEOTIDE SEQUENCE [LARGE SCALE GENOMIC DNA]</scope>
    <source>
        <strain evidence="2">AK93</strain>
    </source>
</reference>
<dbReference type="AlphaFoldDB" id="A0A3E0X1B1"/>
<dbReference type="Proteomes" id="UP000256763">
    <property type="component" value="Unassembled WGS sequence"/>
</dbReference>
<accession>A0A3E0X1B1</accession>
<keyword evidence="2" id="KW-1185">Reference proteome</keyword>
<evidence type="ECO:0000313" key="1">
    <source>
        <dbReference type="EMBL" id="RFA38086.1"/>
    </source>
</evidence>
<comment type="caution">
    <text evidence="1">The sequence shown here is derived from an EMBL/GenBank/DDBJ whole genome shotgun (WGS) entry which is preliminary data.</text>
</comment>